<dbReference type="Gene3D" id="2.60.40.10">
    <property type="entry name" value="Immunoglobulins"/>
    <property type="match status" value="1"/>
</dbReference>
<dbReference type="GO" id="GO:0005576">
    <property type="term" value="C:extracellular region"/>
    <property type="evidence" value="ECO:0007669"/>
    <property type="project" value="UniProtKB-SubCell"/>
</dbReference>
<dbReference type="InterPro" id="IPR036962">
    <property type="entry name" value="Glyco_hydro_3_N_sf"/>
</dbReference>
<evidence type="ECO:0000256" key="11">
    <source>
        <dbReference type="ARBA" id="ARBA00041276"/>
    </source>
</evidence>
<evidence type="ECO:0000256" key="5">
    <source>
        <dbReference type="ARBA" id="ARBA00022525"/>
    </source>
</evidence>
<keyword evidence="5" id="KW-0964">Secreted</keyword>
<comment type="subcellular location">
    <subcellularLocation>
        <location evidence="2">Secreted</location>
    </subcellularLocation>
</comment>
<name>A0A813G6B6_POLGL</name>
<dbReference type="InterPro" id="IPR050288">
    <property type="entry name" value="Cellulose_deg_GH3"/>
</dbReference>
<evidence type="ECO:0000256" key="7">
    <source>
        <dbReference type="ARBA" id="ARBA00022801"/>
    </source>
</evidence>
<dbReference type="AlphaFoldDB" id="A0A813G6B6"/>
<dbReference type="PANTHER" id="PTHR42715">
    <property type="entry name" value="BETA-GLUCOSIDASE"/>
    <property type="match status" value="1"/>
</dbReference>
<keyword evidence="18" id="KW-1185">Reference proteome</keyword>
<dbReference type="InterPro" id="IPR036881">
    <property type="entry name" value="Glyco_hydro_3_C_sf"/>
</dbReference>
<dbReference type="SUPFAM" id="SSF51445">
    <property type="entry name" value="(Trans)glycosidases"/>
    <property type="match status" value="1"/>
</dbReference>
<protein>
    <recommendedName>
        <fullName evidence="10">Probable beta-glucosidase G</fullName>
        <ecNumber evidence="4">3.2.1.21</ecNumber>
    </recommendedName>
    <alternativeName>
        <fullName evidence="11">Beta-D-glucoside glucohydrolase G</fullName>
    </alternativeName>
    <alternativeName>
        <fullName evidence="12">Cellobiase G</fullName>
    </alternativeName>
    <alternativeName>
        <fullName evidence="13">Gentiobiase G</fullName>
    </alternativeName>
</protein>
<comment type="function">
    <text evidence="9">Beta-glucosidases are one of a number of cellulolytic enzymes involved in the degradation of cellulosic biomass. Catalyzes the last step releasing glucose from the inhibitory cellobiose.</text>
</comment>
<dbReference type="Proteomes" id="UP000654075">
    <property type="component" value="Unassembled WGS sequence"/>
</dbReference>
<gene>
    <name evidence="16" type="ORF">PGLA1383_LOCUS38141</name>
    <name evidence="17" type="ORF">PGLA2088_LOCUS26146</name>
</gene>
<dbReference type="SMART" id="SM01217">
    <property type="entry name" value="Fn3_like"/>
    <property type="match status" value="1"/>
</dbReference>
<evidence type="ECO:0000259" key="15">
    <source>
        <dbReference type="SMART" id="SM01217"/>
    </source>
</evidence>
<evidence type="ECO:0000313" key="16">
    <source>
        <dbReference type="EMBL" id="CAE8620586.1"/>
    </source>
</evidence>
<comment type="similarity">
    <text evidence="3">Belongs to the glycosyl hydrolase 3 family.</text>
</comment>
<evidence type="ECO:0000256" key="8">
    <source>
        <dbReference type="ARBA" id="ARBA00023295"/>
    </source>
</evidence>
<dbReference type="OrthoDB" id="416222at2759"/>
<evidence type="ECO:0000313" key="18">
    <source>
        <dbReference type="Proteomes" id="UP000654075"/>
    </source>
</evidence>
<dbReference type="PRINTS" id="PR00133">
    <property type="entry name" value="GLHYDRLASE3"/>
</dbReference>
<comment type="catalytic activity">
    <reaction evidence="1">
        <text>Hydrolysis of terminal, non-reducing beta-D-glucosyl residues with release of beta-D-glucose.</text>
        <dbReference type="EC" id="3.2.1.21"/>
    </reaction>
</comment>
<evidence type="ECO:0000256" key="13">
    <source>
        <dbReference type="ARBA" id="ARBA00041808"/>
    </source>
</evidence>
<keyword evidence="6" id="KW-0732">Signal</keyword>
<evidence type="ECO:0000256" key="1">
    <source>
        <dbReference type="ARBA" id="ARBA00000448"/>
    </source>
</evidence>
<dbReference type="GO" id="GO:0009251">
    <property type="term" value="P:glucan catabolic process"/>
    <property type="evidence" value="ECO:0007669"/>
    <property type="project" value="TreeGrafter"/>
</dbReference>
<dbReference type="InterPro" id="IPR013783">
    <property type="entry name" value="Ig-like_fold"/>
</dbReference>
<dbReference type="EMBL" id="CAJNNV010027517">
    <property type="protein sequence ID" value="CAE8620586.1"/>
    <property type="molecule type" value="Genomic_DNA"/>
</dbReference>
<feature type="region of interest" description="Disordered" evidence="14">
    <location>
        <begin position="797"/>
        <end position="830"/>
    </location>
</feature>
<dbReference type="SUPFAM" id="SSF52279">
    <property type="entry name" value="Beta-D-glucan exohydrolase, C-terminal domain"/>
    <property type="match status" value="1"/>
</dbReference>
<evidence type="ECO:0000256" key="2">
    <source>
        <dbReference type="ARBA" id="ARBA00004613"/>
    </source>
</evidence>
<sequence>MGCLLLSSAILSGVMQMWMPGEAVVVVGSLLFVVIGSAAESPSEPGEPVLPSYRPLSWDAAYTKAESILAWMEAGDKNALLRGIGWDIKLDEHMNVVGFDLKKDWYVGNTAAVSRLGVPSLNLQDASGGFRTYWNDMVGTVTCWPSQLALAATWSPASVQKFAVALGREFAGKGANGVLGPAIEVHRVARNGRNFEYLSGEDPYLGARLAAAYVTGVQSEGILAIAKHWVMNHQETQRQYESSNIDDKTAWELYYPPFQAAIDAGVSAIMCSYNKINGQHSCSNSHQLQAALKEKMGFRGFIQSDWWALDQDFSGNRSLALGLDQDMPGWPVEKIYYSDPSLVHSTAQLAEQTPHSVDGAVKRILAAMLRMGLENSTKCAPPYCQAWLQRNVTNAEHVALTRSLAAESIVLLKNAGNLLPLSNSTRTIAVIGTAAAAEAWNPAGAGQGVNDAWHRGDYYSGGGSGHVVAANVVTPLEGLRRRAALAGIDVISSPSNDVAEALAAAQRADVVIVVAATTSGESEDRPDLSLDDGADDLIAALAAEGHGNRTVLLAQLPGAVLMPWRNLVASILVLFLGGQETGNAWADVLFGDHAPSGRLPVMMPATLSDTIEPSMSLEINYTEGLATSYRNRNFSAAFPFGHGLTYTTFEFSAASQTACPEVPNGTPLATLETLVPGAPGSEETTTLCVQLRVTNNGSVAASTVAQLYLELPEVSGHPTPFLKGFERTGKVTPGNSSEVTFRLTRRDVSYFDALTAAWVVADSAVAHIAESSALSARRQSLRLSLDGLDWQVATSSTTTTTRVSPSSSSTTTTTRVSPSSSPSSVTTSSNISGCHRLYPPVFRLAALAALMALRHL</sequence>
<evidence type="ECO:0000256" key="9">
    <source>
        <dbReference type="ARBA" id="ARBA00024983"/>
    </source>
</evidence>
<organism evidence="16 18">
    <name type="scientific">Polarella glacialis</name>
    <name type="common">Dinoflagellate</name>
    <dbReference type="NCBI Taxonomy" id="89957"/>
    <lineage>
        <taxon>Eukaryota</taxon>
        <taxon>Sar</taxon>
        <taxon>Alveolata</taxon>
        <taxon>Dinophyceae</taxon>
        <taxon>Suessiales</taxon>
        <taxon>Suessiaceae</taxon>
        <taxon>Polarella</taxon>
    </lineage>
</organism>
<evidence type="ECO:0000256" key="12">
    <source>
        <dbReference type="ARBA" id="ARBA00041601"/>
    </source>
</evidence>
<evidence type="ECO:0000313" key="17">
    <source>
        <dbReference type="EMBL" id="CAE8688809.1"/>
    </source>
</evidence>
<proteinExistence type="inferred from homology"/>
<dbReference type="EMBL" id="CAJNNW010026961">
    <property type="protein sequence ID" value="CAE8688809.1"/>
    <property type="molecule type" value="Genomic_DNA"/>
</dbReference>
<evidence type="ECO:0000256" key="4">
    <source>
        <dbReference type="ARBA" id="ARBA00012744"/>
    </source>
</evidence>
<evidence type="ECO:0000256" key="6">
    <source>
        <dbReference type="ARBA" id="ARBA00022729"/>
    </source>
</evidence>
<dbReference type="EC" id="3.2.1.21" evidence="4"/>
<dbReference type="InterPro" id="IPR026891">
    <property type="entry name" value="Fn3-like"/>
</dbReference>
<evidence type="ECO:0000256" key="14">
    <source>
        <dbReference type="SAM" id="MobiDB-lite"/>
    </source>
</evidence>
<keyword evidence="8" id="KW-0326">Glycosidase</keyword>
<feature type="compositionally biased region" description="Low complexity" evidence="14">
    <location>
        <begin position="797"/>
        <end position="829"/>
    </location>
</feature>
<dbReference type="Pfam" id="PF00933">
    <property type="entry name" value="Glyco_hydro_3"/>
    <property type="match status" value="1"/>
</dbReference>
<dbReference type="Gene3D" id="3.40.50.1700">
    <property type="entry name" value="Glycoside hydrolase family 3 C-terminal domain"/>
    <property type="match status" value="1"/>
</dbReference>
<dbReference type="InterPro" id="IPR017853">
    <property type="entry name" value="GH"/>
</dbReference>
<evidence type="ECO:0000256" key="3">
    <source>
        <dbReference type="ARBA" id="ARBA00005336"/>
    </source>
</evidence>
<dbReference type="Gene3D" id="3.20.20.300">
    <property type="entry name" value="Glycoside hydrolase, family 3, N-terminal domain"/>
    <property type="match status" value="1"/>
</dbReference>
<dbReference type="GO" id="GO:0008422">
    <property type="term" value="F:beta-glucosidase activity"/>
    <property type="evidence" value="ECO:0007669"/>
    <property type="project" value="UniProtKB-EC"/>
</dbReference>
<dbReference type="PANTHER" id="PTHR42715:SF12">
    <property type="entry name" value="BETA-GLUCOSIDASE G-RELATED"/>
    <property type="match status" value="1"/>
</dbReference>
<dbReference type="InterPro" id="IPR002772">
    <property type="entry name" value="Glyco_hydro_3_C"/>
</dbReference>
<dbReference type="Proteomes" id="UP000626109">
    <property type="component" value="Unassembled WGS sequence"/>
</dbReference>
<evidence type="ECO:0000256" key="10">
    <source>
        <dbReference type="ARBA" id="ARBA00039579"/>
    </source>
</evidence>
<feature type="domain" description="Fibronectin type III-like" evidence="15">
    <location>
        <begin position="703"/>
        <end position="772"/>
    </location>
</feature>
<dbReference type="Pfam" id="PF14310">
    <property type="entry name" value="Fn3-like"/>
    <property type="match status" value="1"/>
</dbReference>
<dbReference type="OMA" id="LDWNAQH"/>
<comment type="caution">
    <text evidence="16">The sequence shown here is derived from an EMBL/GenBank/DDBJ whole genome shotgun (WGS) entry which is preliminary data.</text>
</comment>
<dbReference type="Pfam" id="PF01915">
    <property type="entry name" value="Glyco_hydro_3_C"/>
    <property type="match status" value="1"/>
</dbReference>
<dbReference type="InterPro" id="IPR001764">
    <property type="entry name" value="Glyco_hydro_3_N"/>
</dbReference>
<keyword evidence="7" id="KW-0378">Hydrolase</keyword>
<accession>A0A813G6B6</accession>
<reference evidence="16" key="1">
    <citation type="submission" date="2021-02" db="EMBL/GenBank/DDBJ databases">
        <authorList>
            <person name="Dougan E. K."/>
            <person name="Rhodes N."/>
            <person name="Thang M."/>
            <person name="Chan C."/>
        </authorList>
    </citation>
    <scope>NUCLEOTIDE SEQUENCE</scope>
</reference>